<keyword evidence="4" id="KW-1185">Reference proteome</keyword>
<evidence type="ECO:0000313" key="3">
    <source>
        <dbReference type="EMBL" id="KAL0253247.1"/>
    </source>
</evidence>
<feature type="compositionally biased region" description="Acidic residues" evidence="1">
    <location>
        <begin position="33"/>
        <end position="46"/>
    </location>
</feature>
<dbReference type="PANTHER" id="PTHR42085:SF8">
    <property type="entry name" value="F-BOX DOMAIN-CONTAINING PROTEIN"/>
    <property type="match status" value="1"/>
</dbReference>
<dbReference type="PANTHER" id="PTHR42085">
    <property type="entry name" value="F-BOX DOMAIN-CONTAINING PROTEIN"/>
    <property type="match status" value="1"/>
</dbReference>
<organism evidence="3 4">
    <name type="scientific">Diplodia seriata</name>
    <dbReference type="NCBI Taxonomy" id="420778"/>
    <lineage>
        <taxon>Eukaryota</taxon>
        <taxon>Fungi</taxon>
        <taxon>Dikarya</taxon>
        <taxon>Ascomycota</taxon>
        <taxon>Pezizomycotina</taxon>
        <taxon>Dothideomycetes</taxon>
        <taxon>Dothideomycetes incertae sedis</taxon>
        <taxon>Botryosphaeriales</taxon>
        <taxon>Botryosphaeriaceae</taxon>
        <taxon>Diplodia</taxon>
    </lineage>
</organism>
<gene>
    <name evidence="3" type="ORF">SLS55_010219</name>
</gene>
<dbReference type="InterPro" id="IPR056632">
    <property type="entry name" value="DUF7730"/>
</dbReference>
<evidence type="ECO:0000313" key="4">
    <source>
        <dbReference type="Proteomes" id="UP001430584"/>
    </source>
</evidence>
<comment type="caution">
    <text evidence="3">The sequence shown here is derived from an EMBL/GenBank/DDBJ whole genome shotgun (WGS) entry which is preliminary data.</text>
</comment>
<dbReference type="InterPro" id="IPR038883">
    <property type="entry name" value="AN11006-like"/>
</dbReference>
<accession>A0ABR3BXX0</accession>
<dbReference type="GeneID" id="92014304"/>
<evidence type="ECO:0000259" key="2">
    <source>
        <dbReference type="Pfam" id="PF24864"/>
    </source>
</evidence>
<feature type="region of interest" description="Disordered" evidence="1">
    <location>
        <begin position="235"/>
        <end position="258"/>
    </location>
</feature>
<dbReference type="RefSeq" id="XP_066627891.1">
    <property type="nucleotide sequence ID" value="XM_066781608.1"/>
</dbReference>
<evidence type="ECO:0000256" key="1">
    <source>
        <dbReference type="SAM" id="MobiDB-lite"/>
    </source>
</evidence>
<dbReference type="EMBL" id="JAJVCZ030000012">
    <property type="protein sequence ID" value="KAL0253247.1"/>
    <property type="molecule type" value="Genomic_DNA"/>
</dbReference>
<proteinExistence type="predicted"/>
<sequence length="432" mass="49489">MSARRSARIREIPQVSYHEADPEMSDVAIDSEHEAEEEDEDDDDDGSFSPSHAAKKRKRTATVTKRQKKQKKAKADIFRWADLPSEIKNMIYELALIEQQPFEIEVRNTPVHSKNMVRRVRKGPERWLGLPPLALGLLLLNKQTYVEAAPILYSRNVFEFPTMRAAFYFLCPLGPETKTWILSIKMCDTADYPAWTVPTFYALIGVTNLQCLDIPVVPDMKRFFRNTYHWLEAKRKRTSSPPPSPSKKPKPTLVAAGENDNSEPLIHVEHHQPKPAQPSTSFGWNSLPGEIKNKIYEYVLIADEPIKIYHNAAFEKDIHHRGPGSKWRRIATGFVSSLAQVLEAPPKGDLGTSLFRVNKQTYREAAPLFYSRNTFDFTLWPNLQVWTEELAPEALAWIESVTCPVPECVRNIYGLGDDWFRLVGLMNLRSRD</sequence>
<feature type="compositionally biased region" description="Basic residues" evidence="1">
    <location>
        <begin position="53"/>
        <end position="70"/>
    </location>
</feature>
<reference evidence="3 4" key="1">
    <citation type="submission" date="2024-02" db="EMBL/GenBank/DDBJ databases">
        <title>De novo assembly and annotation of 12 fungi associated with fruit tree decline syndrome in Ontario, Canada.</title>
        <authorList>
            <person name="Sulman M."/>
            <person name="Ellouze W."/>
            <person name="Ilyukhin E."/>
        </authorList>
    </citation>
    <scope>NUCLEOTIDE SEQUENCE [LARGE SCALE GENOMIC DNA]</scope>
    <source>
        <strain evidence="3 4">FDS-637</strain>
    </source>
</reference>
<dbReference type="Proteomes" id="UP001430584">
    <property type="component" value="Unassembled WGS sequence"/>
</dbReference>
<feature type="region of interest" description="Disordered" evidence="1">
    <location>
        <begin position="1"/>
        <end position="70"/>
    </location>
</feature>
<dbReference type="Pfam" id="PF24864">
    <property type="entry name" value="DUF7730"/>
    <property type="match status" value="1"/>
</dbReference>
<name>A0ABR3BXX0_9PEZI</name>
<feature type="domain" description="DUF7730" evidence="2">
    <location>
        <begin position="277"/>
        <end position="401"/>
    </location>
</feature>
<protein>
    <recommendedName>
        <fullName evidence="2">DUF7730 domain-containing protein</fullName>
    </recommendedName>
</protein>